<evidence type="ECO:0000256" key="12">
    <source>
        <dbReference type="SAM" id="MobiDB-lite"/>
    </source>
</evidence>
<dbReference type="GO" id="GO:0032456">
    <property type="term" value="P:endocytic recycling"/>
    <property type="evidence" value="ECO:0007669"/>
    <property type="project" value="TreeGrafter"/>
</dbReference>
<sequence>MLEEDDTFASVTWDTRPLSQGHEPSEVSEVVVGSTAGVGVDSHHRSYQQMTNSLVVDGVLNRSNSNDQSSYSPGNHDLSGNNLNLLRHNSNSPPSPSFMIDGHLRKKNSLTRSLSVNDSDNRHNQNQAGAKTRYHLLLEVKSPIRELEGTKDTFVSYLTNLPIYQSKSSSSRRRFQDFVFLHDHLVKDFPAVVVPPLPDKSRLKYVTGDRFSPEFVERRRAGLQRFLQRLARHPTLSRAKLLKYFVESSQWNVDMHTHLAHPPLPAELPSSLLELASDTLLNAFSKVRKPDERFVEIRDGLDRFEERLSAIERIENRSRIRISELANDYEELAASIQGLGYLESGITDPLSRFETAILDYSIGLRDLNSTTAAPLISKLVSLINYSESFRTVLKLRDQKQLDFEELSSYLSNLTMERDRIMAGYGSMGLGGYLKEKIELLRGSEVDSSREAKIHKLDCKIKDLQEAVTSAHETSDSFNEEVLKEHSIFQIGKRSELKELLNDLVDGNISMYKKSISDWESMIPYFERIRVDT</sequence>
<keyword evidence="4" id="KW-0813">Transport</keyword>
<dbReference type="GO" id="GO:0010008">
    <property type="term" value="C:endosome membrane"/>
    <property type="evidence" value="ECO:0007669"/>
    <property type="project" value="UniProtKB-SubCell"/>
</dbReference>
<keyword evidence="8" id="KW-0446">Lipid-binding</keyword>
<keyword evidence="7" id="KW-0072">Autophagy</keyword>
<dbReference type="GO" id="GO:0034727">
    <property type="term" value="P:piecemeal microautophagy of the nucleus"/>
    <property type="evidence" value="ECO:0007669"/>
    <property type="project" value="TreeGrafter"/>
</dbReference>
<evidence type="ECO:0000256" key="5">
    <source>
        <dbReference type="ARBA" id="ARBA00022490"/>
    </source>
</evidence>
<evidence type="ECO:0000256" key="11">
    <source>
        <dbReference type="ARBA" id="ARBA00041273"/>
    </source>
</evidence>
<dbReference type="GO" id="GO:0061709">
    <property type="term" value="P:reticulophagy"/>
    <property type="evidence" value="ECO:0007669"/>
    <property type="project" value="TreeGrafter"/>
</dbReference>
<evidence type="ECO:0000313" key="15">
    <source>
        <dbReference type="Proteomes" id="UP001153365"/>
    </source>
</evidence>
<dbReference type="GO" id="GO:0005769">
    <property type="term" value="C:early endosome"/>
    <property type="evidence" value="ECO:0007669"/>
    <property type="project" value="TreeGrafter"/>
</dbReference>
<dbReference type="GO" id="GO:0015031">
    <property type="term" value="P:protein transport"/>
    <property type="evidence" value="ECO:0007669"/>
    <property type="project" value="TreeGrafter"/>
</dbReference>
<evidence type="ECO:0000259" key="13">
    <source>
        <dbReference type="PROSITE" id="PS50195"/>
    </source>
</evidence>
<dbReference type="InterPro" id="IPR001683">
    <property type="entry name" value="PX_dom"/>
</dbReference>
<keyword evidence="9" id="KW-0472">Membrane</keyword>
<gene>
    <name evidence="14" type="ORF">PPACK8108_LOCUS775</name>
</gene>
<evidence type="ECO:0000256" key="1">
    <source>
        <dbReference type="ARBA" id="ARBA00004481"/>
    </source>
</evidence>
<dbReference type="AlphaFoldDB" id="A0AAV0AGK3"/>
<dbReference type="InterPro" id="IPR036871">
    <property type="entry name" value="PX_dom_sf"/>
</dbReference>
<evidence type="ECO:0000256" key="8">
    <source>
        <dbReference type="ARBA" id="ARBA00023121"/>
    </source>
</evidence>
<dbReference type="SMART" id="SM00312">
    <property type="entry name" value="PX"/>
    <property type="match status" value="1"/>
</dbReference>
<accession>A0AAV0AGK3</accession>
<organism evidence="14 15">
    <name type="scientific">Phakopsora pachyrhizi</name>
    <name type="common">Asian soybean rust disease fungus</name>
    <dbReference type="NCBI Taxonomy" id="170000"/>
    <lineage>
        <taxon>Eukaryota</taxon>
        <taxon>Fungi</taxon>
        <taxon>Dikarya</taxon>
        <taxon>Basidiomycota</taxon>
        <taxon>Pucciniomycotina</taxon>
        <taxon>Pucciniomycetes</taxon>
        <taxon>Pucciniales</taxon>
        <taxon>Phakopsoraceae</taxon>
        <taxon>Phakopsora</taxon>
    </lineage>
</organism>
<dbReference type="PANTHER" id="PTHR45949:SF2">
    <property type="entry name" value="SORTING NEXIN-4"/>
    <property type="match status" value="1"/>
</dbReference>
<evidence type="ECO:0000256" key="7">
    <source>
        <dbReference type="ARBA" id="ARBA00023006"/>
    </source>
</evidence>
<evidence type="ECO:0000256" key="3">
    <source>
        <dbReference type="ARBA" id="ARBA00010883"/>
    </source>
</evidence>
<dbReference type="GO" id="GO:0035091">
    <property type="term" value="F:phosphatidylinositol binding"/>
    <property type="evidence" value="ECO:0007669"/>
    <property type="project" value="InterPro"/>
</dbReference>
<evidence type="ECO:0000313" key="14">
    <source>
        <dbReference type="EMBL" id="CAH7666422.1"/>
    </source>
</evidence>
<keyword evidence="6" id="KW-0967">Endosome</keyword>
<feature type="region of interest" description="Disordered" evidence="12">
    <location>
        <begin position="1"/>
        <end position="27"/>
    </location>
</feature>
<evidence type="ECO:0000256" key="9">
    <source>
        <dbReference type="ARBA" id="ARBA00023136"/>
    </source>
</evidence>
<reference evidence="14" key="1">
    <citation type="submission" date="2022-06" db="EMBL/GenBank/DDBJ databases">
        <authorList>
            <consortium name="SYNGENTA / RWTH Aachen University"/>
        </authorList>
    </citation>
    <scope>NUCLEOTIDE SEQUENCE</scope>
</reference>
<dbReference type="Proteomes" id="UP001153365">
    <property type="component" value="Unassembled WGS sequence"/>
</dbReference>
<dbReference type="SUPFAM" id="SSF64268">
    <property type="entry name" value="PX domain"/>
    <property type="match status" value="1"/>
</dbReference>
<evidence type="ECO:0000256" key="4">
    <source>
        <dbReference type="ARBA" id="ARBA00022448"/>
    </source>
</evidence>
<comment type="caution">
    <text evidence="14">The sequence shown here is derived from an EMBL/GenBank/DDBJ whole genome shotgun (WGS) entry which is preliminary data.</text>
</comment>
<dbReference type="GO" id="GO:0000407">
    <property type="term" value="C:phagophore assembly site"/>
    <property type="evidence" value="ECO:0007669"/>
    <property type="project" value="TreeGrafter"/>
</dbReference>
<feature type="compositionally biased region" description="Low complexity" evidence="12">
    <location>
        <begin position="78"/>
        <end position="92"/>
    </location>
</feature>
<dbReference type="PANTHER" id="PTHR45949">
    <property type="entry name" value="SORTING NEXIN-4"/>
    <property type="match status" value="1"/>
</dbReference>
<comment type="similarity">
    <text evidence="3">Belongs to the sorting nexin family.</text>
</comment>
<feature type="region of interest" description="Disordered" evidence="12">
    <location>
        <begin position="60"/>
        <end position="102"/>
    </location>
</feature>
<name>A0AAV0AGK3_PHAPC</name>
<evidence type="ECO:0000256" key="10">
    <source>
        <dbReference type="ARBA" id="ARBA00040748"/>
    </source>
</evidence>
<comment type="subcellular location">
    <subcellularLocation>
        <location evidence="2">Cytoplasm</location>
    </subcellularLocation>
    <subcellularLocation>
        <location evidence="1">Endosome membrane</location>
        <topology evidence="1">Peripheral membrane protein</topology>
    </subcellularLocation>
</comment>
<dbReference type="Gene3D" id="3.30.1520.10">
    <property type="entry name" value="Phox-like domain"/>
    <property type="match status" value="1"/>
</dbReference>
<evidence type="ECO:0000256" key="2">
    <source>
        <dbReference type="ARBA" id="ARBA00004496"/>
    </source>
</evidence>
<feature type="compositionally biased region" description="Polar residues" evidence="12">
    <location>
        <begin position="61"/>
        <end position="73"/>
    </location>
</feature>
<keyword evidence="5" id="KW-0963">Cytoplasm</keyword>
<feature type="domain" description="PX" evidence="13">
    <location>
        <begin position="112"/>
        <end position="253"/>
    </location>
</feature>
<proteinExistence type="inferred from homology"/>
<dbReference type="EMBL" id="CALTRL010000109">
    <property type="protein sequence ID" value="CAH7666422.1"/>
    <property type="molecule type" value="Genomic_DNA"/>
</dbReference>
<dbReference type="GO" id="GO:0000422">
    <property type="term" value="P:autophagy of mitochondrion"/>
    <property type="evidence" value="ECO:0007669"/>
    <property type="project" value="TreeGrafter"/>
</dbReference>
<dbReference type="FunFam" id="1.20.1270.60:FF:000042">
    <property type="entry name" value="Vacuolar targeting protein Atg24"/>
    <property type="match status" value="1"/>
</dbReference>
<dbReference type="Pfam" id="PF00787">
    <property type="entry name" value="PX"/>
    <property type="match status" value="1"/>
</dbReference>
<dbReference type="InterPro" id="IPR027267">
    <property type="entry name" value="AH/BAR_dom_sf"/>
</dbReference>
<protein>
    <recommendedName>
        <fullName evidence="10">Sorting nexin-4</fullName>
    </recommendedName>
    <alternativeName>
        <fullName evidence="11">Autophagy-related protein 24</fullName>
    </alternativeName>
</protein>
<evidence type="ECO:0000256" key="6">
    <source>
        <dbReference type="ARBA" id="ARBA00022753"/>
    </source>
</evidence>
<dbReference type="PROSITE" id="PS50195">
    <property type="entry name" value="PX"/>
    <property type="match status" value="1"/>
</dbReference>
<keyword evidence="15" id="KW-1185">Reference proteome</keyword>
<dbReference type="Gene3D" id="1.20.1270.60">
    <property type="entry name" value="Arfaptin homology (AH) domain/BAR domain"/>
    <property type="match status" value="1"/>
</dbReference>